<dbReference type="EMBL" id="JACNJN010000116">
    <property type="protein sequence ID" value="MBC8335596.1"/>
    <property type="molecule type" value="Genomic_DNA"/>
</dbReference>
<reference evidence="1 2" key="1">
    <citation type="submission" date="2020-08" db="EMBL/GenBank/DDBJ databases">
        <title>Bridging the membrane lipid divide: bacteria of the FCB group superphylum have the potential to synthesize archaeal ether lipids.</title>
        <authorList>
            <person name="Villanueva L."/>
            <person name="Von Meijenfeldt F.A.B."/>
            <person name="Westbye A.B."/>
            <person name="Yadav S."/>
            <person name="Hopmans E.C."/>
            <person name="Dutilh B.E."/>
            <person name="Sinninghe Damste J.S."/>
        </authorList>
    </citation>
    <scope>NUCLEOTIDE SEQUENCE [LARGE SCALE GENOMIC DNA]</scope>
    <source>
        <strain evidence="1">NIOZ-UU36</strain>
    </source>
</reference>
<organism evidence="1 2">
    <name type="scientific">Candidatus Desulfolinea nitratireducens</name>
    <dbReference type="NCBI Taxonomy" id="2841698"/>
    <lineage>
        <taxon>Bacteria</taxon>
        <taxon>Bacillati</taxon>
        <taxon>Chloroflexota</taxon>
        <taxon>Anaerolineae</taxon>
        <taxon>Anaerolineales</taxon>
        <taxon>Anaerolineales incertae sedis</taxon>
        <taxon>Candidatus Desulfolinea</taxon>
    </lineage>
</organism>
<evidence type="ECO:0000313" key="1">
    <source>
        <dbReference type="EMBL" id="MBC8335596.1"/>
    </source>
</evidence>
<evidence type="ECO:0000313" key="2">
    <source>
        <dbReference type="Proteomes" id="UP000614469"/>
    </source>
</evidence>
<dbReference type="AlphaFoldDB" id="A0A8J6NM88"/>
<name>A0A8J6NM88_9CHLR</name>
<dbReference type="Proteomes" id="UP000614469">
    <property type="component" value="Unassembled WGS sequence"/>
</dbReference>
<accession>A0A8J6NM88</accession>
<gene>
    <name evidence="1" type="ORF">H8E29_10045</name>
</gene>
<protein>
    <submittedName>
        <fullName evidence="1">Uncharacterized protein</fullName>
    </submittedName>
</protein>
<proteinExistence type="predicted"/>
<comment type="caution">
    <text evidence="1">The sequence shown here is derived from an EMBL/GenBank/DDBJ whole genome shotgun (WGS) entry which is preliminary data.</text>
</comment>
<sequence>MNDFLFQERLAEEYRRDKMATAEEQNKYAHLSKKNMAVFTYKVLSKVGATLENTGTKMQEHFENLALQEQRNTLPNLAK</sequence>